<feature type="non-terminal residue" evidence="1">
    <location>
        <position position="79"/>
    </location>
</feature>
<protein>
    <submittedName>
        <fullName evidence="1">Uncharacterized protein</fullName>
    </submittedName>
</protein>
<keyword evidence="2" id="KW-1185">Reference proteome</keyword>
<gene>
    <name evidence="1" type="ORF">UJA718_LOCUS43458</name>
</gene>
<evidence type="ECO:0000313" key="2">
    <source>
        <dbReference type="Proteomes" id="UP000663873"/>
    </source>
</evidence>
<dbReference type="AlphaFoldDB" id="A0A821S527"/>
<dbReference type="EMBL" id="CAJOBP010060830">
    <property type="protein sequence ID" value="CAF4850606.1"/>
    <property type="molecule type" value="Genomic_DNA"/>
</dbReference>
<proteinExistence type="predicted"/>
<reference evidence="1" key="1">
    <citation type="submission" date="2021-02" db="EMBL/GenBank/DDBJ databases">
        <authorList>
            <person name="Nowell W R."/>
        </authorList>
    </citation>
    <scope>NUCLEOTIDE SEQUENCE</scope>
</reference>
<name>A0A821S527_9BILA</name>
<evidence type="ECO:0000313" key="1">
    <source>
        <dbReference type="EMBL" id="CAF4850606.1"/>
    </source>
</evidence>
<sequence>MIGIEIVLTDNTEIRIYEAIGANVTFSFPNVTAEMLVLLKKPGQILWTGLYQYSDDIPINHAEFEIFPNNTVLPIYHIR</sequence>
<accession>A0A821S527</accession>
<organism evidence="1 2">
    <name type="scientific">Rotaria socialis</name>
    <dbReference type="NCBI Taxonomy" id="392032"/>
    <lineage>
        <taxon>Eukaryota</taxon>
        <taxon>Metazoa</taxon>
        <taxon>Spiralia</taxon>
        <taxon>Gnathifera</taxon>
        <taxon>Rotifera</taxon>
        <taxon>Eurotatoria</taxon>
        <taxon>Bdelloidea</taxon>
        <taxon>Philodinida</taxon>
        <taxon>Philodinidae</taxon>
        <taxon>Rotaria</taxon>
    </lineage>
</organism>
<dbReference type="Proteomes" id="UP000663873">
    <property type="component" value="Unassembled WGS sequence"/>
</dbReference>
<comment type="caution">
    <text evidence="1">The sequence shown here is derived from an EMBL/GenBank/DDBJ whole genome shotgun (WGS) entry which is preliminary data.</text>
</comment>